<dbReference type="RefSeq" id="WP_207335264.1">
    <property type="nucleotide sequence ID" value="NZ_JAFMYU010000006.1"/>
</dbReference>
<dbReference type="InterPro" id="IPR016047">
    <property type="entry name" value="M23ase_b-sheet_dom"/>
</dbReference>
<organism evidence="3 4">
    <name type="scientific">Fibrella aquatilis</name>
    <dbReference type="NCBI Taxonomy" id="2817059"/>
    <lineage>
        <taxon>Bacteria</taxon>
        <taxon>Pseudomonadati</taxon>
        <taxon>Bacteroidota</taxon>
        <taxon>Cytophagia</taxon>
        <taxon>Cytophagales</taxon>
        <taxon>Spirosomataceae</taxon>
        <taxon>Fibrella</taxon>
    </lineage>
</organism>
<dbReference type="CDD" id="cd12797">
    <property type="entry name" value="M23_peptidase"/>
    <property type="match status" value="1"/>
</dbReference>
<evidence type="ECO:0000259" key="2">
    <source>
        <dbReference type="Pfam" id="PF01551"/>
    </source>
</evidence>
<keyword evidence="4" id="KW-1185">Reference proteome</keyword>
<dbReference type="PANTHER" id="PTHR21666:SF270">
    <property type="entry name" value="MUREIN HYDROLASE ACTIVATOR ENVC"/>
    <property type="match status" value="1"/>
</dbReference>
<dbReference type="GO" id="GO:0004222">
    <property type="term" value="F:metalloendopeptidase activity"/>
    <property type="evidence" value="ECO:0007669"/>
    <property type="project" value="TreeGrafter"/>
</dbReference>
<evidence type="ECO:0000313" key="4">
    <source>
        <dbReference type="Proteomes" id="UP000664795"/>
    </source>
</evidence>
<dbReference type="Pfam" id="PF01551">
    <property type="entry name" value="Peptidase_M23"/>
    <property type="match status" value="1"/>
</dbReference>
<reference evidence="3 4" key="1">
    <citation type="submission" date="2021-03" db="EMBL/GenBank/DDBJ databases">
        <title>Fibrella sp. HMF5036 genome sequencing and assembly.</title>
        <authorList>
            <person name="Kang H."/>
            <person name="Kim H."/>
            <person name="Bae S."/>
            <person name="Joh K."/>
        </authorList>
    </citation>
    <scope>NUCLEOTIDE SEQUENCE [LARGE SCALE GENOMIC DNA]</scope>
    <source>
        <strain evidence="3 4">HMF5036</strain>
    </source>
</reference>
<dbReference type="EMBL" id="JAFMYU010000006">
    <property type="protein sequence ID" value="MBO0931298.1"/>
    <property type="molecule type" value="Genomic_DNA"/>
</dbReference>
<sequence length="279" mass="30587">MRQFLLIWALLTSGLLAEAQENQSPRSVTATQGMVVRWPGNCKRCSMADRAWDPVNGTCYYPIDMEKKPGTFTISRRTTGGKLESAKLTVSEKPCKTEDIKNFKKLAYINVSPQNLARHRREMDVLNPILLVKNDEKPAVFDLPVGKPAAALPAGQGFGNCRTFNGQGADRHTGTDYPLAAGKAVLSVGNGRVVLAANHFFSGNSVYIDHGNGLLTEYFHLKAIDVKQNQTVTKGQKIGEVGDTGRTTGPHLHFGIRWHGEKINPGYVLVDPSDMPEVK</sequence>
<proteinExistence type="predicted"/>
<keyword evidence="1" id="KW-0732">Signal</keyword>
<comment type="caution">
    <text evidence="3">The sequence shown here is derived from an EMBL/GenBank/DDBJ whole genome shotgun (WGS) entry which is preliminary data.</text>
</comment>
<feature type="chain" id="PRO_5038127685" evidence="1">
    <location>
        <begin position="20"/>
        <end position="279"/>
    </location>
</feature>
<evidence type="ECO:0000313" key="3">
    <source>
        <dbReference type="EMBL" id="MBO0931298.1"/>
    </source>
</evidence>
<dbReference type="InterPro" id="IPR050570">
    <property type="entry name" value="Cell_wall_metabolism_enzyme"/>
</dbReference>
<feature type="domain" description="M23ase beta-sheet core" evidence="2">
    <location>
        <begin position="171"/>
        <end position="265"/>
    </location>
</feature>
<dbReference type="Gene3D" id="2.70.70.10">
    <property type="entry name" value="Glucose Permease (Domain IIA)"/>
    <property type="match status" value="1"/>
</dbReference>
<protein>
    <submittedName>
        <fullName evidence="3">M23 family metallopeptidase</fullName>
    </submittedName>
</protein>
<gene>
    <name evidence="3" type="ORF">J2I48_09850</name>
</gene>
<dbReference type="Proteomes" id="UP000664795">
    <property type="component" value="Unassembled WGS sequence"/>
</dbReference>
<feature type="signal peptide" evidence="1">
    <location>
        <begin position="1"/>
        <end position="19"/>
    </location>
</feature>
<dbReference type="AlphaFoldDB" id="A0A939JZD6"/>
<dbReference type="SUPFAM" id="SSF51261">
    <property type="entry name" value="Duplicated hybrid motif"/>
    <property type="match status" value="1"/>
</dbReference>
<dbReference type="InterPro" id="IPR011055">
    <property type="entry name" value="Dup_hybrid_motif"/>
</dbReference>
<evidence type="ECO:0000256" key="1">
    <source>
        <dbReference type="SAM" id="SignalP"/>
    </source>
</evidence>
<accession>A0A939JZD6</accession>
<name>A0A939JZD6_9BACT</name>
<dbReference type="PANTHER" id="PTHR21666">
    <property type="entry name" value="PEPTIDASE-RELATED"/>
    <property type="match status" value="1"/>
</dbReference>